<comment type="caution">
    <text evidence="2">The sequence shown here is derived from an EMBL/GenBank/DDBJ whole genome shotgun (WGS) entry which is preliminary data.</text>
</comment>
<name>A0ABQ0QEJ9_9PROT</name>
<dbReference type="EMBL" id="BAQW01000013">
    <property type="protein sequence ID" value="GBR15645.1"/>
    <property type="molecule type" value="Genomic_DNA"/>
</dbReference>
<evidence type="ECO:0000313" key="2">
    <source>
        <dbReference type="EMBL" id="GBR15645.1"/>
    </source>
</evidence>
<evidence type="ECO:0000256" key="1">
    <source>
        <dbReference type="SAM" id="Phobius"/>
    </source>
</evidence>
<protein>
    <submittedName>
        <fullName evidence="2">Uncharacterized protein</fullName>
    </submittedName>
</protein>
<feature type="transmembrane region" description="Helical" evidence="1">
    <location>
        <begin position="16"/>
        <end position="37"/>
    </location>
</feature>
<proteinExistence type="predicted"/>
<accession>A0ABQ0QEJ9</accession>
<dbReference type="Proteomes" id="UP001061070">
    <property type="component" value="Unassembled WGS sequence"/>
</dbReference>
<keyword evidence="1" id="KW-1133">Transmembrane helix</keyword>
<keyword evidence="3" id="KW-1185">Reference proteome</keyword>
<sequence length="107" mass="11554">MDPLTMLVAMLPAKDIAYAVLVLLALSGLCNCIAVFLKPPKPGASRYALKKVFYVAVTWGAANLLNAANRIQCGRTGVMVPYEDKEKAKALLTDHGIDVLTKHKPDT</sequence>
<dbReference type="RefSeq" id="WP_099182752.1">
    <property type="nucleotide sequence ID" value="NZ_BAQW01000013.1"/>
</dbReference>
<gene>
    <name evidence="2" type="ORF">AA0228_2568</name>
</gene>
<keyword evidence="1" id="KW-0472">Membrane</keyword>
<evidence type="ECO:0000313" key="3">
    <source>
        <dbReference type="Proteomes" id="UP001061070"/>
    </source>
</evidence>
<keyword evidence="1" id="KW-0812">Transmembrane</keyword>
<reference evidence="2" key="1">
    <citation type="submission" date="2013-04" db="EMBL/GenBank/DDBJ databases">
        <title>The genome sequencing project of 58 acetic acid bacteria.</title>
        <authorList>
            <person name="Okamoto-Kainuma A."/>
            <person name="Ishikawa M."/>
            <person name="Umino S."/>
            <person name="Koizumi Y."/>
            <person name="Shiwa Y."/>
            <person name="Yoshikawa H."/>
            <person name="Matsutani M."/>
            <person name="Matsushita K."/>
        </authorList>
    </citation>
    <scope>NUCLEOTIDE SEQUENCE</scope>
    <source>
        <strain evidence="2">NRIC 0228</strain>
    </source>
</reference>
<organism evidence="2 3">
    <name type="scientific">Gluconobacter frateurii NRIC 0228</name>
    <dbReference type="NCBI Taxonomy" id="1307946"/>
    <lineage>
        <taxon>Bacteria</taxon>
        <taxon>Pseudomonadati</taxon>
        <taxon>Pseudomonadota</taxon>
        <taxon>Alphaproteobacteria</taxon>
        <taxon>Acetobacterales</taxon>
        <taxon>Acetobacteraceae</taxon>
        <taxon>Gluconobacter</taxon>
    </lineage>
</organism>